<feature type="transmembrane region" description="Helical" evidence="7">
    <location>
        <begin position="6"/>
        <end position="28"/>
    </location>
</feature>
<evidence type="ECO:0000256" key="4">
    <source>
        <dbReference type="ARBA" id="ARBA00022989"/>
    </source>
</evidence>
<evidence type="ECO:0000256" key="3">
    <source>
        <dbReference type="ARBA" id="ARBA00022692"/>
    </source>
</evidence>
<proteinExistence type="inferred from homology"/>
<sequence length="383" mass="42803">MDGKRVFFVVLVHVLVIYAAMVSLLVLANDMSEMSAFSSARSQQSSGEFSGGARPSEKQEHPSLPYSVARRVLSMSSVRKAAVAREAAHSNMKSSQSFFSHRFRRRAGDEDIEETRREKKSKIRESAVALPSLWRVPQLRTNRLHFGLFLGNIILVLVCYNVTVCTPAGGLDDWDEYRPDCVSIGSGFGYAGGDEEEPQSGTVRVTTRACSHCTRPKPPRVHHCRICNSCVLRMDHHCVWVVRCIGYRNHKVFIQFLFYTVLATAYALAIKVRFLIHFLLASGSDVAVEFAAERLGVMIALIALAAPVTIGSFIGCMMLLGWQLYLAARNLSSVEHFKLLTGSMKTNPYDTRSTITNLKHLLGPNPLLWLVPTPIRRGSRRMR</sequence>
<keyword evidence="5 7" id="KW-0472">Membrane</keyword>
<evidence type="ECO:0000313" key="11">
    <source>
        <dbReference type="Proteomes" id="UP000324585"/>
    </source>
</evidence>
<comment type="caution">
    <text evidence="10">The sequence shown here is derived from an EMBL/GenBank/DDBJ whole genome shotgun (WGS) entry which is preliminary data.</text>
</comment>
<protein>
    <recommendedName>
        <fullName evidence="7">Palmitoyltransferase</fullName>
        <ecNumber evidence="7">2.3.1.225</ecNumber>
    </recommendedName>
</protein>
<feature type="region of interest" description="Disordered" evidence="8">
    <location>
        <begin position="43"/>
        <end position="62"/>
    </location>
</feature>
<dbReference type="Pfam" id="PF01529">
    <property type="entry name" value="DHHC"/>
    <property type="match status" value="1"/>
</dbReference>
<evidence type="ECO:0000256" key="8">
    <source>
        <dbReference type="SAM" id="MobiDB-lite"/>
    </source>
</evidence>
<dbReference type="OrthoDB" id="5812at2759"/>
<evidence type="ECO:0000256" key="5">
    <source>
        <dbReference type="ARBA" id="ARBA00023136"/>
    </source>
</evidence>
<dbReference type="GO" id="GO:0016020">
    <property type="term" value="C:membrane"/>
    <property type="evidence" value="ECO:0007669"/>
    <property type="project" value="UniProtKB-SubCell"/>
</dbReference>
<keyword evidence="11" id="KW-1185">Reference proteome</keyword>
<feature type="transmembrane region" description="Helical" evidence="7">
    <location>
        <begin position="256"/>
        <end position="276"/>
    </location>
</feature>
<evidence type="ECO:0000256" key="1">
    <source>
        <dbReference type="ARBA" id="ARBA00004141"/>
    </source>
</evidence>
<feature type="domain" description="Palmitoyltransferase DHHC" evidence="9">
    <location>
        <begin position="207"/>
        <end position="338"/>
    </location>
</feature>
<comment type="domain">
    <text evidence="7">The DHHC domain is required for palmitoyltransferase activity.</text>
</comment>
<keyword evidence="2 7" id="KW-0808">Transferase</keyword>
<comment type="subcellular location">
    <subcellularLocation>
        <location evidence="1">Membrane</location>
        <topology evidence="1">Multi-pass membrane protein</topology>
    </subcellularLocation>
</comment>
<comment type="catalytic activity">
    <reaction evidence="7">
        <text>L-cysteinyl-[protein] + hexadecanoyl-CoA = S-hexadecanoyl-L-cysteinyl-[protein] + CoA</text>
        <dbReference type="Rhea" id="RHEA:36683"/>
        <dbReference type="Rhea" id="RHEA-COMP:10131"/>
        <dbReference type="Rhea" id="RHEA-COMP:11032"/>
        <dbReference type="ChEBI" id="CHEBI:29950"/>
        <dbReference type="ChEBI" id="CHEBI:57287"/>
        <dbReference type="ChEBI" id="CHEBI:57379"/>
        <dbReference type="ChEBI" id="CHEBI:74151"/>
        <dbReference type="EC" id="2.3.1.225"/>
    </reaction>
</comment>
<evidence type="ECO:0000256" key="7">
    <source>
        <dbReference type="RuleBase" id="RU079119"/>
    </source>
</evidence>
<dbReference type="GO" id="GO:0019706">
    <property type="term" value="F:protein-cysteine S-palmitoyltransferase activity"/>
    <property type="evidence" value="ECO:0007669"/>
    <property type="project" value="UniProtKB-EC"/>
</dbReference>
<evidence type="ECO:0000256" key="2">
    <source>
        <dbReference type="ARBA" id="ARBA00022679"/>
    </source>
</evidence>
<evidence type="ECO:0000259" key="9">
    <source>
        <dbReference type="Pfam" id="PF01529"/>
    </source>
</evidence>
<comment type="similarity">
    <text evidence="7">Belongs to the DHHC palmitoyltransferase family.</text>
</comment>
<evidence type="ECO:0000256" key="6">
    <source>
        <dbReference type="ARBA" id="ARBA00023315"/>
    </source>
</evidence>
<dbReference type="PROSITE" id="PS50216">
    <property type="entry name" value="DHHC"/>
    <property type="match status" value="1"/>
</dbReference>
<dbReference type="InterPro" id="IPR039859">
    <property type="entry name" value="PFA4/ZDH16/20/ERF2-like"/>
</dbReference>
<keyword evidence="3 7" id="KW-0812">Transmembrane</keyword>
<keyword evidence="4 7" id="KW-1133">Transmembrane helix</keyword>
<name>A0A5J4Z8Z3_PORPP</name>
<accession>A0A5J4Z8Z3</accession>
<organism evidence="10 11">
    <name type="scientific">Porphyridium purpureum</name>
    <name type="common">Red alga</name>
    <name type="synonym">Porphyridium cruentum</name>
    <dbReference type="NCBI Taxonomy" id="35688"/>
    <lineage>
        <taxon>Eukaryota</taxon>
        <taxon>Rhodophyta</taxon>
        <taxon>Bangiophyceae</taxon>
        <taxon>Porphyridiales</taxon>
        <taxon>Porphyridiaceae</taxon>
        <taxon>Porphyridium</taxon>
    </lineage>
</organism>
<keyword evidence="6 7" id="KW-0012">Acyltransferase</keyword>
<feature type="transmembrane region" description="Helical" evidence="7">
    <location>
        <begin position="296"/>
        <end position="322"/>
    </location>
</feature>
<gene>
    <name evidence="10" type="ORF">FVE85_7107</name>
</gene>
<dbReference type="PANTHER" id="PTHR12246">
    <property type="entry name" value="PALMITOYLTRANSFERASE ZDHHC16"/>
    <property type="match status" value="1"/>
</dbReference>
<dbReference type="EMBL" id="VRMN01000001">
    <property type="protein sequence ID" value="KAA8499522.1"/>
    <property type="molecule type" value="Genomic_DNA"/>
</dbReference>
<dbReference type="InterPro" id="IPR001594">
    <property type="entry name" value="Palmitoyltrfase_DHHC"/>
</dbReference>
<reference evidence="11" key="1">
    <citation type="journal article" date="2019" name="Nat. Commun.">
        <title>Expansion of phycobilisome linker gene families in mesophilic red algae.</title>
        <authorList>
            <person name="Lee J."/>
            <person name="Kim D."/>
            <person name="Bhattacharya D."/>
            <person name="Yoon H.S."/>
        </authorList>
    </citation>
    <scope>NUCLEOTIDE SEQUENCE [LARGE SCALE GENOMIC DNA]</scope>
    <source>
        <strain evidence="11">CCMP 1328</strain>
    </source>
</reference>
<evidence type="ECO:0000313" key="10">
    <source>
        <dbReference type="EMBL" id="KAA8499522.1"/>
    </source>
</evidence>
<dbReference type="Proteomes" id="UP000324585">
    <property type="component" value="Unassembled WGS sequence"/>
</dbReference>
<dbReference type="EC" id="2.3.1.225" evidence="7"/>
<dbReference type="AlphaFoldDB" id="A0A5J4Z8Z3"/>